<evidence type="ECO:0000313" key="5">
    <source>
        <dbReference type="EMBL" id="KAA0185947.1"/>
    </source>
</evidence>
<dbReference type="Gene3D" id="2.30.30.40">
    <property type="entry name" value="SH3 Domains"/>
    <property type="match status" value="3"/>
</dbReference>
<organism evidence="5 6">
    <name type="scientific">Fasciolopsis buskii</name>
    <dbReference type="NCBI Taxonomy" id="27845"/>
    <lineage>
        <taxon>Eukaryota</taxon>
        <taxon>Metazoa</taxon>
        <taxon>Spiralia</taxon>
        <taxon>Lophotrochozoa</taxon>
        <taxon>Platyhelminthes</taxon>
        <taxon>Trematoda</taxon>
        <taxon>Digenea</taxon>
        <taxon>Plagiorchiida</taxon>
        <taxon>Echinostomata</taxon>
        <taxon>Echinostomatoidea</taxon>
        <taxon>Fasciolidae</taxon>
        <taxon>Fasciolopsis</taxon>
    </lineage>
</organism>
<feature type="domain" description="SH3" evidence="4">
    <location>
        <begin position="93"/>
        <end position="154"/>
    </location>
</feature>
<evidence type="ECO:0000259" key="4">
    <source>
        <dbReference type="PROSITE" id="PS50002"/>
    </source>
</evidence>
<feature type="compositionally biased region" description="Basic and acidic residues" evidence="3">
    <location>
        <begin position="489"/>
        <end position="499"/>
    </location>
</feature>
<evidence type="ECO:0000256" key="3">
    <source>
        <dbReference type="SAM" id="MobiDB-lite"/>
    </source>
</evidence>
<reference evidence="5" key="1">
    <citation type="submission" date="2019-05" db="EMBL/GenBank/DDBJ databases">
        <title>Annotation for the trematode Fasciolopsis buski.</title>
        <authorList>
            <person name="Choi Y.-J."/>
        </authorList>
    </citation>
    <scope>NUCLEOTIDE SEQUENCE</scope>
    <source>
        <strain evidence="5">HT</strain>
        <tissue evidence="5">Whole worm</tissue>
    </source>
</reference>
<feature type="compositionally biased region" description="Polar residues" evidence="3">
    <location>
        <begin position="459"/>
        <end position="469"/>
    </location>
</feature>
<dbReference type="PANTHER" id="PTHR14167:SF48">
    <property type="entry name" value="SH3 DOMAIN-CONTAINING PROTEIN 19"/>
    <property type="match status" value="1"/>
</dbReference>
<dbReference type="PROSITE" id="PS50002">
    <property type="entry name" value="SH3"/>
    <property type="match status" value="2"/>
</dbReference>
<dbReference type="EMBL" id="LUCM01010080">
    <property type="protein sequence ID" value="KAA0185947.1"/>
    <property type="molecule type" value="Genomic_DNA"/>
</dbReference>
<evidence type="ECO:0000313" key="6">
    <source>
        <dbReference type="Proteomes" id="UP000728185"/>
    </source>
</evidence>
<gene>
    <name evidence="5" type="ORF">FBUS_04494</name>
</gene>
<feature type="region of interest" description="Disordered" evidence="3">
    <location>
        <begin position="191"/>
        <end position="218"/>
    </location>
</feature>
<dbReference type="SMART" id="SM00326">
    <property type="entry name" value="SH3"/>
    <property type="match status" value="3"/>
</dbReference>
<proteinExistence type="predicted"/>
<dbReference type="Pfam" id="PF00018">
    <property type="entry name" value="SH3_1"/>
    <property type="match status" value="2"/>
</dbReference>
<feature type="compositionally biased region" description="Low complexity" evidence="3">
    <location>
        <begin position="343"/>
        <end position="359"/>
    </location>
</feature>
<dbReference type="AlphaFoldDB" id="A0A8E0VFS8"/>
<evidence type="ECO:0000256" key="1">
    <source>
        <dbReference type="ARBA" id="ARBA00022443"/>
    </source>
</evidence>
<feature type="region of interest" description="Disordered" evidence="3">
    <location>
        <begin position="1"/>
        <end position="30"/>
    </location>
</feature>
<accession>A0A8E0VFS8</accession>
<protein>
    <recommendedName>
        <fullName evidence="4">SH3 domain-containing protein</fullName>
    </recommendedName>
</protein>
<keyword evidence="6" id="KW-1185">Reference proteome</keyword>
<evidence type="ECO:0000256" key="2">
    <source>
        <dbReference type="PROSITE-ProRule" id="PRU00192"/>
    </source>
</evidence>
<dbReference type="SUPFAM" id="SSF50044">
    <property type="entry name" value="SH3-domain"/>
    <property type="match status" value="3"/>
</dbReference>
<feature type="region of interest" description="Disordered" evidence="3">
    <location>
        <begin position="459"/>
        <end position="499"/>
    </location>
</feature>
<name>A0A8E0VFS8_9TREM</name>
<dbReference type="PANTHER" id="PTHR14167">
    <property type="entry name" value="SH3 DOMAIN-CONTAINING"/>
    <property type="match status" value="1"/>
</dbReference>
<dbReference type="InterPro" id="IPR036028">
    <property type="entry name" value="SH3-like_dom_sf"/>
</dbReference>
<sequence>MLLRKPNRPPLPSSVQRAASAEDQQHPNSWASNCFSSHLDSLRISHPQSVRTAHEPEDPNSSQISLCSSLGNTIDSGAQSYQEYRGGELVMHYGQPHAYALYDFETKVEGDLQFRAGDLLMLEDVVDEAWYRGHSVRTGQVGIFPMNHVEVKIPLSSGLYLDSQPKPKIRTSLDPNEERKTPITQSNISVSNAEIEEHEKTKGQLTPPDQLSFLPRRPSRVRVSSLRCKYDVTKPYTDQTDLPRVTSSAAQATFGSGLRRSQTQYGSIPLTFTPCALSAPNETENHLACEKNDPIHIPTSPTASVITSIRPRSQTSVSQMAQQLEQQGVTVSRTKAIPPGARSIYPSSISPKSSVPPSILMEQPSSLPDYAGVDYASRRSRPPSAHMVPTPLAMIAREQNRILCKGKLAPTEAYPTSTSSDPALAESAATNDRYSANLFKNSERVVISTKSEIDLSRRQIQSENVSSDPSVALARSSGPAGGPVSSTDIFERKATSPENHRLSDYSRYMAQLKGTSSNSFNKPAVFQKPTNYQSNKQNPLILRSREDTLVKEDERNHDEHNLSSRELQTKENGFKPFASSRNENINEDKILQPPTGTSNVLATTKALLELKPGQGTCITKMTELLSSEYSTPTVSASRTPLNHAVPELPDASTCLKAPSSTPNLDKKQTDNFKDAIFSSLKSKHKRPDQWLYVSYDFFGTESGDLTVHAGSVLRCLDPLPPPEHLDDYTIPERWLRCATWYGQVGQVPSTFVRRILDPEELDALLQYRPRAQALYDFTPESKDDLPLQCGDILYLYEAVDPNWFRGESASTGQQGIFPIPFVRVICPL</sequence>
<dbReference type="OrthoDB" id="19092at2759"/>
<comment type="caution">
    <text evidence="5">The sequence shown here is derived from an EMBL/GenBank/DDBJ whole genome shotgun (WGS) entry which is preliminary data.</text>
</comment>
<feature type="domain" description="SH3" evidence="4">
    <location>
        <begin position="766"/>
        <end position="827"/>
    </location>
</feature>
<dbReference type="Proteomes" id="UP000728185">
    <property type="component" value="Unassembled WGS sequence"/>
</dbReference>
<keyword evidence="1 2" id="KW-0728">SH3 domain</keyword>
<dbReference type="InterPro" id="IPR050384">
    <property type="entry name" value="Endophilin_SH3RF"/>
</dbReference>
<dbReference type="CDD" id="cd00174">
    <property type="entry name" value="SH3"/>
    <property type="match status" value="1"/>
</dbReference>
<feature type="region of interest" description="Disordered" evidence="3">
    <location>
        <begin position="338"/>
        <end position="363"/>
    </location>
</feature>
<dbReference type="InterPro" id="IPR001452">
    <property type="entry name" value="SH3_domain"/>
</dbReference>